<dbReference type="InParanoid" id="I7M180"/>
<dbReference type="KEGG" id="tet:TTHERM_00266760"/>
<dbReference type="GeneID" id="7839436"/>
<evidence type="ECO:0000313" key="3">
    <source>
        <dbReference type="Proteomes" id="UP000009168"/>
    </source>
</evidence>
<feature type="chain" id="PRO_5003711985" description="Transmembrane protein" evidence="1">
    <location>
        <begin position="20"/>
        <end position="324"/>
    </location>
</feature>
<accession>I7M180</accession>
<dbReference type="EMBL" id="GG662703">
    <property type="protein sequence ID" value="EAR95665.1"/>
    <property type="molecule type" value="Genomic_DNA"/>
</dbReference>
<dbReference type="AlphaFoldDB" id="I7M180"/>
<evidence type="ECO:0000313" key="2">
    <source>
        <dbReference type="EMBL" id="EAR95665.1"/>
    </source>
</evidence>
<dbReference type="RefSeq" id="XP_001015910.1">
    <property type="nucleotide sequence ID" value="XM_001015910.4"/>
</dbReference>
<organism evidence="2 3">
    <name type="scientific">Tetrahymena thermophila (strain SB210)</name>
    <dbReference type="NCBI Taxonomy" id="312017"/>
    <lineage>
        <taxon>Eukaryota</taxon>
        <taxon>Sar</taxon>
        <taxon>Alveolata</taxon>
        <taxon>Ciliophora</taxon>
        <taxon>Intramacronucleata</taxon>
        <taxon>Oligohymenophorea</taxon>
        <taxon>Hymenostomatida</taxon>
        <taxon>Tetrahymenina</taxon>
        <taxon>Tetrahymenidae</taxon>
        <taxon>Tetrahymena</taxon>
    </lineage>
</organism>
<sequence length="324" mass="35276">MKQIVKIVFLIFLISQVNCQVTPSLCPNLNKDACNSQQSCQWTQTNEFSCSSPTVCSSLIEADCYTKSSCNWINPINAQCAVKGKYCQLQDNNKCNDEQNCILNPAQVATCSVKGTGFGCQKINDSTNCNNQSECSWTTGFCSNNNNDFCGQITDKGSCTQVDGCQWSQQGNIGSCSIIQNNCSIQQTQNICTGFKACQWNTSSVCLDKPGFCSDPTNCNKDFCNLTQAVDQTCSPNLTKNACLSLNQDSCSTNNMCQYVEAIPGTCNNINQCQSFGFQNQCNSQNTCSWSNVYQCQATGSGSTTYSTKLIGGILVLLLICLSY</sequence>
<keyword evidence="3" id="KW-1185">Reference proteome</keyword>
<reference evidence="3" key="1">
    <citation type="journal article" date="2006" name="PLoS Biol.">
        <title>Macronuclear genome sequence of the ciliate Tetrahymena thermophila, a model eukaryote.</title>
        <authorList>
            <person name="Eisen J.A."/>
            <person name="Coyne R.S."/>
            <person name="Wu M."/>
            <person name="Wu D."/>
            <person name="Thiagarajan M."/>
            <person name="Wortman J.R."/>
            <person name="Badger J.H."/>
            <person name="Ren Q."/>
            <person name="Amedeo P."/>
            <person name="Jones K.M."/>
            <person name="Tallon L.J."/>
            <person name="Delcher A.L."/>
            <person name="Salzberg S.L."/>
            <person name="Silva J.C."/>
            <person name="Haas B.J."/>
            <person name="Majoros W.H."/>
            <person name="Farzad M."/>
            <person name="Carlton J.M."/>
            <person name="Smith R.K. Jr."/>
            <person name="Garg J."/>
            <person name="Pearlman R.E."/>
            <person name="Karrer K.M."/>
            <person name="Sun L."/>
            <person name="Manning G."/>
            <person name="Elde N.C."/>
            <person name="Turkewitz A.P."/>
            <person name="Asai D.J."/>
            <person name="Wilkes D.E."/>
            <person name="Wang Y."/>
            <person name="Cai H."/>
            <person name="Collins K."/>
            <person name="Stewart B.A."/>
            <person name="Lee S.R."/>
            <person name="Wilamowska K."/>
            <person name="Weinberg Z."/>
            <person name="Ruzzo W.L."/>
            <person name="Wloga D."/>
            <person name="Gaertig J."/>
            <person name="Frankel J."/>
            <person name="Tsao C.-C."/>
            <person name="Gorovsky M.A."/>
            <person name="Keeling P.J."/>
            <person name="Waller R.F."/>
            <person name="Patron N.J."/>
            <person name="Cherry J.M."/>
            <person name="Stover N.A."/>
            <person name="Krieger C.J."/>
            <person name="del Toro C."/>
            <person name="Ryder H.F."/>
            <person name="Williamson S.C."/>
            <person name="Barbeau R.A."/>
            <person name="Hamilton E.P."/>
            <person name="Orias E."/>
        </authorList>
    </citation>
    <scope>NUCLEOTIDE SEQUENCE [LARGE SCALE GENOMIC DNA]</scope>
    <source>
        <strain evidence="3">SB210</strain>
    </source>
</reference>
<protein>
    <recommendedName>
        <fullName evidence="4">Transmembrane protein</fullName>
    </recommendedName>
</protein>
<name>I7M180_TETTS</name>
<dbReference type="OMA" id="INDSTNC"/>
<evidence type="ECO:0000256" key="1">
    <source>
        <dbReference type="SAM" id="SignalP"/>
    </source>
</evidence>
<proteinExistence type="predicted"/>
<evidence type="ECO:0008006" key="4">
    <source>
        <dbReference type="Google" id="ProtNLM"/>
    </source>
</evidence>
<gene>
    <name evidence="2" type="ORF">TTHERM_00266760</name>
</gene>
<dbReference type="HOGENOM" id="CLU_859159_0_0_1"/>
<keyword evidence="1" id="KW-0732">Signal</keyword>
<dbReference type="Proteomes" id="UP000009168">
    <property type="component" value="Unassembled WGS sequence"/>
</dbReference>
<feature type="signal peptide" evidence="1">
    <location>
        <begin position="1"/>
        <end position="19"/>
    </location>
</feature>